<gene>
    <name evidence="3" type="ORF">SpAn4DRAFT_2005</name>
</gene>
<accession>A0A0U1KUF5</accession>
<dbReference type="InterPro" id="IPR006315">
    <property type="entry name" value="OM_autotransptr_brl_dom"/>
</dbReference>
<dbReference type="NCBIfam" id="TIGR01414">
    <property type="entry name" value="autotrans_barl"/>
    <property type="match status" value="1"/>
</dbReference>
<reference evidence="4" key="1">
    <citation type="submission" date="2015-03" db="EMBL/GenBank/DDBJ databases">
        <authorList>
            <person name="Nijsse Bart"/>
        </authorList>
    </citation>
    <scope>NUCLEOTIDE SEQUENCE [LARGE SCALE GENOMIC DNA]</scope>
</reference>
<feature type="domain" description="Autotransporter" evidence="2">
    <location>
        <begin position="272"/>
        <end position="547"/>
    </location>
</feature>
<feature type="chain" id="PRO_5006710572" description="Autotransporter domain-containing protein" evidence="1">
    <location>
        <begin position="37"/>
        <end position="547"/>
    </location>
</feature>
<dbReference type="Pfam" id="PF03797">
    <property type="entry name" value="Autotransporter"/>
    <property type="match status" value="1"/>
</dbReference>
<evidence type="ECO:0000313" key="3">
    <source>
        <dbReference type="EMBL" id="CQR71027.1"/>
    </source>
</evidence>
<dbReference type="AlphaFoldDB" id="A0A0U1KUF5"/>
<dbReference type="PROSITE" id="PS51208">
    <property type="entry name" value="AUTOTRANSPORTER"/>
    <property type="match status" value="1"/>
</dbReference>
<dbReference type="SUPFAM" id="SSF103515">
    <property type="entry name" value="Autotransporter"/>
    <property type="match status" value="1"/>
</dbReference>
<name>A0A0U1KUF5_9FIRM</name>
<dbReference type="EMBL" id="CTRP01000003">
    <property type="protein sequence ID" value="CQR71027.1"/>
    <property type="molecule type" value="Genomic_DNA"/>
</dbReference>
<evidence type="ECO:0000313" key="4">
    <source>
        <dbReference type="Proteomes" id="UP000049855"/>
    </source>
</evidence>
<dbReference type="InterPro" id="IPR036709">
    <property type="entry name" value="Autotransporte_beta_dom_sf"/>
</dbReference>
<dbReference type="SMART" id="SM00869">
    <property type="entry name" value="Autotransporter"/>
    <property type="match status" value="1"/>
</dbReference>
<keyword evidence="1" id="KW-0732">Signal</keyword>
<keyword evidence="4" id="KW-1185">Reference proteome</keyword>
<protein>
    <recommendedName>
        <fullName evidence="2">Autotransporter domain-containing protein</fullName>
    </recommendedName>
</protein>
<evidence type="ECO:0000256" key="1">
    <source>
        <dbReference type="SAM" id="SignalP"/>
    </source>
</evidence>
<dbReference type="InterPro" id="IPR005546">
    <property type="entry name" value="Autotransporte_beta"/>
</dbReference>
<dbReference type="Proteomes" id="UP000049855">
    <property type="component" value="Unassembled WGS sequence"/>
</dbReference>
<sequence length="547" mass="59847">MLMHAYKSSFKNWQKQFATTVISVAILLFNITPVAAESQQVKDWNNALAAIDAQIQAQGTSPAQTVSGQSAVNIVPGVTDALLEQKRQILLAAGFTNFAGLNYYSNFYSFTSTPGITDTAVRIVETEQDMKLVRRGNHLKSDEITQGYLGAWWSDKYFSVADSRNAQAILAGWGSDLQDIYVISVPKGTELIAGTASPMAAGNEYRSGGAYQYWKRSGQPENTMSWLVYALYAPNYLSSYSAAITNGQNLSRGVVDDLGLHMYELRTSQVVAGKENNTIWVSPFGNDTSYTNGSGSNYHAQTKGLQVGWENLVSGTAVGEKNKVYVGFIAGHGETNQRNTANNVKNKITGNYGGFYSVIRMPTETGRSGYFNAALLYGNLDFTNNVPGYYGYGLKQQYSGRLFVTSLEHGVTFQQQHGLVLEPQMQLSYIGIHQGDFTDNMGANVSLKKADSLQGRLGLQLRKAVMQSNKAVMTTSLGVHYIHEFKGDNVADISGEQSQNRIGSNMYQINLGLKAGLSDNLYVEGQFSKLLGDKQGCQGNLSLMGYW</sequence>
<dbReference type="GO" id="GO:0019867">
    <property type="term" value="C:outer membrane"/>
    <property type="evidence" value="ECO:0007669"/>
    <property type="project" value="InterPro"/>
</dbReference>
<evidence type="ECO:0000259" key="2">
    <source>
        <dbReference type="PROSITE" id="PS51208"/>
    </source>
</evidence>
<feature type="signal peptide" evidence="1">
    <location>
        <begin position="1"/>
        <end position="36"/>
    </location>
</feature>
<organism evidence="3 4">
    <name type="scientific">Sporomusa ovata</name>
    <dbReference type="NCBI Taxonomy" id="2378"/>
    <lineage>
        <taxon>Bacteria</taxon>
        <taxon>Bacillati</taxon>
        <taxon>Bacillota</taxon>
        <taxon>Negativicutes</taxon>
        <taxon>Selenomonadales</taxon>
        <taxon>Sporomusaceae</taxon>
        <taxon>Sporomusa</taxon>
    </lineage>
</organism>
<proteinExistence type="predicted"/>
<dbReference type="Gene3D" id="2.40.128.130">
    <property type="entry name" value="Autotransporter beta-domain"/>
    <property type="match status" value="1"/>
</dbReference>
<dbReference type="RefSeq" id="WP_021169737.1">
    <property type="nucleotide sequence ID" value="NZ_CTRP01000003.1"/>
</dbReference>